<dbReference type="EMBL" id="AP021906">
    <property type="protein sequence ID" value="BBP89678.1"/>
    <property type="molecule type" value="Genomic_DNA"/>
</dbReference>
<accession>A0A5S9M9W3</accession>
<protein>
    <submittedName>
        <fullName evidence="1">Uncharacterized protein</fullName>
    </submittedName>
</protein>
<sequence length="65" mass="7845">MTWKYSLHLTYNHPYSLNSLKDEKFLNSELVNFLQHKWKSIELIINAMDENNITVNKEFFGEHDD</sequence>
<name>A0A5S9M9W3_BACIA</name>
<gene>
    <name evidence="1" type="ORF">BsIDN1_32960</name>
</gene>
<reference evidence="1 2" key="1">
    <citation type="submission" date="2019-12" db="EMBL/GenBank/DDBJ databases">
        <title>Full genome sequence of a Bacillus safensis strain isolated from commercially available natto in Indonesia.</title>
        <authorList>
            <person name="Yoshida M."/>
            <person name="Uomi M."/>
            <person name="Waturangi D."/>
            <person name="Ekaputri J.J."/>
            <person name="Setiamarga D.H.E."/>
        </authorList>
    </citation>
    <scope>NUCLEOTIDE SEQUENCE [LARGE SCALE GENOMIC DNA]</scope>
    <source>
        <strain evidence="1 2">IDN1</strain>
    </source>
</reference>
<evidence type="ECO:0000313" key="2">
    <source>
        <dbReference type="Proteomes" id="UP000464658"/>
    </source>
</evidence>
<dbReference type="Proteomes" id="UP000464658">
    <property type="component" value="Chromosome"/>
</dbReference>
<evidence type="ECO:0000313" key="1">
    <source>
        <dbReference type="EMBL" id="BBP89678.1"/>
    </source>
</evidence>
<proteinExistence type="predicted"/>
<organism evidence="1 2">
    <name type="scientific">Bacillus safensis</name>
    <dbReference type="NCBI Taxonomy" id="561879"/>
    <lineage>
        <taxon>Bacteria</taxon>
        <taxon>Bacillati</taxon>
        <taxon>Bacillota</taxon>
        <taxon>Bacilli</taxon>
        <taxon>Bacillales</taxon>
        <taxon>Bacillaceae</taxon>
        <taxon>Bacillus</taxon>
    </lineage>
</organism>
<dbReference type="AlphaFoldDB" id="A0A5S9M9W3"/>